<accession>A0ACD1ABQ2</accession>
<evidence type="ECO:0000313" key="2">
    <source>
        <dbReference type="Proteomes" id="UP000594014"/>
    </source>
</evidence>
<name>A0ACD1ABQ2_9FIRM</name>
<gene>
    <name evidence="1" type="ORF">FRZ06_12130</name>
</gene>
<proteinExistence type="predicted"/>
<organism evidence="1 2">
    <name type="scientific">Anoxybacterium hadale</name>
    <dbReference type="NCBI Taxonomy" id="3408580"/>
    <lineage>
        <taxon>Bacteria</taxon>
        <taxon>Bacillati</taxon>
        <taxon>Bacillota</taxon>
        <taxon>Clostridia</taxon>
        <taxon>Peptostreptococcales</taxon>
        <taxon>Anaerovoracaceae</taxon>
        <taxon>Anoxybacterium</taxon>
    </lineage>
</organism>
<sequence length="279" mass="31406">MSGRRLLNMTLMIIKRITDPYYQGVAAELAFFFLLSLVPAAIILGEMLGVFSISMNAIKDLLAQYVSPEISASLSDYLTYNPSGAISAAFIVFALWAASKASYSLMRISNYSFTGHPSGGRGFIRERLRAVKTILITIFTLAFGLLILVYGEIIIHVFTAYVNQFLHLQFVFDNIWFVLRWPVALALYFLMISYNYYVLPSERIKFRKILPGSIVASSGMLLASWIYSYYASVFANYDLLYGSLAAIVALLFWFYILGYILVIGILVNAVWDQTKPGKN</sequence>
<dbReference type="Proteomes" id="UP000594014">
    <property type="component" value="Chromosome"/>
</dbReference>
<reference evidence="1" key="1">
    <citation type="submission" date="2019-08" db="EMBL/GenBank/DDBJ databases">
        <title>Genome sequence of Clostridiales bacterium MT110.</title>
        <authorList>
            <person name="Cao J."/>
        </authorList>
    </citation>
    <scope>NUCLEOTIDE SEQUENCE</scope>
    <source>
        <strain evidence="1">MT110</strain>
    </source>
</reference>
<keyword evidence="2" id="KW-1185">Reference proteome</keyword>
<protein>
    <submittedName>
        <fullName evidence="1">YihY/virulence factor BrkB family protein</fullName>
    </submittedName>
</protein>
<dbReference type="EMBL" id="CP042469">
    <property type="protein sequence ID" value="QOX64028.1"/>
    <property type="molecule type" value="Genomic_DNA"/>
</dbReference>
<evidence type="ECO:0000313" key="1">
    <source>
        <dbReference type="EMBL" id="QOX64028.1"/>
    </source>
</evidence>